<keyword evidence="6" id="KW-0084">Basement membrane</keyword>
<keyword evidence="2" id="KW-0964">Secreted</keyword>
<dbReference type="Gene3D" id="2.10.25.10">
    <property type="entry name" value="Laminin"/>
    <property type="match status" value="3"/>
</dbReference>
<gene>
    <name evidence="15" type="ORF">MEUPH1_LOCUS3154</name>
</gene>
<dbReference type="InterPro" id="IPR002049">
    <property type="entry name" value="LE_dom"/>
</dbReference>
<dbReference type="InterPro" id="IPR001791">
    <property type="entry name" value="Laminin_G"/>
</dbReference>
<evidence type="ECO:0000256" key="2">
    <source>
        <dbReference type="ARBA" id="ARBA00022525"/>
    </source>
</evidence>
<name>A0AAV0VPK8_9HEMI</name>
<dbReference type="GO" id="GO:0048731">
    <property type="term" value="P:system development"/>
    <property type="evidence" value="ECO:0007669"/>
    <property type="project" value="UniProtKB-ARBA"/>
</dbReference>
<feature type="domain" description="Laminin G" evidence="13">
    <location>
        <begin position="1610"/>
        <end position="1789"/>
    </location>
</feature>
<evidence type="ECO:0000256" key="12">
    <source>
        <dbReference type="SAM" id="Coils"/>
    </source>
</evidence>
<evidence type="ECO:0000256" key="1">
    <source>
        <dbReference type="ARBA" id="ARBA00004302"/>
    </source>
</evidence>
<feature type="domain" description="Laminin G" evidence="13">
    <location>
        <begin position="1194"/>
        <end position="1359"/>
    </location>
</feature>
<evidence type="ECO:0000259" key="14">
    <source>
        <dbReference type="PROSITE" id="PS50027"/>
    </source>
</evidence>
<evidence type="ECO:0000259" key="13">
    <source>
        <dbReference type="PROSITE" id="PS50025"/>
    </source>
</evidence>
<feature type="coiled-coil region" evidence="12">
    <location>
        <begin position="532"/>
        <end position="622"/>
    </location>
</feature>
<feature type="disulfide bond" evidence="11">
    <location>
        <begin position="150"/>
        <end position="159"/>
    </location>
</feature>
<protein>
    <submittedName>
        <fullName evidence="15">Uncharacterized protein</fullName>
    </submittedName>
</protein>
<keyword evidence="8" id="KW-0325">Glycoprotein</keyword>
<keyword evidence="4" id="KW-0732">Signal</keyword>
<dbReference type="GO" id="GO:0005604">
    <property type="term" value="C:basement membrane"/>
    <property type="evidence" value="ECO:0007669"/>
    <property type="project" value="UniProtKB-SubCell"/>
</dbReference>
<dbReference type="PROSITE" id="PS01248">
    <property type="entry name" value="EGF_LAM_1"/>
    <property type="match status" value="1"/>
</dbReference>
<evidence type="ECO:0000256" key="7">
    <source>
        <dbReference type="ARBA" id="ARBA00023157"/>
    </source>
</evidence>
<keyword evidence="3" id="KW-0272">Extracellular matrix</keyword>
<dbReference type="PANTHER" id="PTHR15036">
    <property type="entry name" value="PIKACHURIN-LIKE PROTEIN"/>
    <property type="match status" value="1"/>
</dbReference>
<dbReference type="GO" id="GO:0016020">
    <property type="term" value="C:membrane"/>
    <property type="evidence" value="ECO:0007669"/>
    <property type="project" value="UniProtKB-SubCell"/>
</dbReference>
<dbReference type="SUPFAM" id="SSF57196">
    <property type="entry name" value="EGF/Laminin"/>
    <property type="match status" value="2"/>
</dbReference>
<dbReference type="InterPro" id="IPR013320">
    <property type="entry name" value="ConA-like_dom_sf"/>
</dbReference>
<comment type="caution">
    <text evidence="15">The sequence shown here is derived from an EMBL/GenBank/DDBJ whole genome shotgun (WGS) entry which is preliminary data.</text>
</comment>
<dbReference type="GO" id="GO:0048513">
    <property type="term" value="P:animal organ development"/>
    <property type="evidence" value="ECO:0007669"/>
    <property type="project" value="UniProtKB-ARBA"/>
</dbReference>
<feature type="domain" description="Laminin EGF-like" evidence="14">
    <location>
        <begin position="131"/>
        <end position="174"/>
    </location>
</feature>
<accession>A0AAV0VPK8</accession>
<dbReference type="PROSITE" id="PS50025">
    <property type="entry name" value="LAM_G_DOMAIN"/>
    <property type="match status" value="5"/>
</dbReference>
<evidence type="ECO:0000256" key="5">
    <source>
        <dbReference type="ARBA" id="ARBA00022737"/>
    </source>
</evidence>
<dbReference type="PANTHER" id="PTHR15036:SF67">
    <property type="entry name" value="LAMININ SUBUNIT ALPHA-LIKE PROTEIN"/>
    <property type="match status" value="1"/>
</dbReference>
<organism evidence="15 16">
    <name type="scientific">Macrosiphum euphorbiae</name>
    <name type="common">potato aphid</name>
    <dbReference type="NCBI Taxonomy" id="13131"/>
    <lineage>
        <taxon>Eukaryota</taxon>
        <taxon>Metazoa</taxon>
        <taxon>Ecdysozoa</taxon>
        <taxon>Arthropoda</taxon>
        <taxon>Hexapoda</taxon>
        <taxon>Insecta</taxon>
        <taxon>Pterygota</taxon>
        <taxon>Neoptera</taxon>
        <taxon>Paraneoptera</taxon>
        <taxon>Hemiptera</taxon>
        <taxon>Sternorrhyncha</taxon>
        <taxon>Aphidomorpha</taxon>
        <taxon>Aphidoidea</taxon>
        <taxon>Aphididae</taxon>
        <taxon>Macrosiphini</taxon>
        <taxon>Macrosiphum</taxon>
    </lineage>
</organism>
<dbReference type="SMART" id="SM00282">
    <property type="entry name" value="LamG"/>
    <property type="match status" value="5"/>
</dbReference>
<dbReference type="EMBL" id="CARXXK010000001">
    <property type="protein sequence ID" value="CAI6346223.1"/>
    <property type="molecule type" value="Genomic_DNA"/>
</dbReference>
<keyword evidence="12" id="KW-0175">Coiled coil</keyword>
<dbReference type="Pfam" id="PF00053">
    <property type="entry name" value="EGF_laminin"/>
    <property type="match status" value="3"/>
</dbReference>
<dbReference type="Gene3D" id="2.60.120.200">
    <property type="match status" value="5"/>
</dbReference>
<dbReference type="InterPro" id="IPR050372">
    <property type="entry name" value="Neurexin-related_CASP"/>
</dbReference>
<feature type="domain" description="Laminin G" evidence="13">
    <location>
        <begin position="809"/>
        <end position="1007"/>
    </location>
</feature>
<evidence type="ECO:0000256" key="3">
    <source>
        <dbReference type="ARBA" id="ARBA00022530"/>
    </source>
</evidence>
<dbReference type="GO" id="GO:0005576">
    <property type="term" value="C:extracellular region"/>
    <property type="evidence" value="ECO:0007669"/>
    <property type="project" value="UniProtKB-ARBA"/>
</dbReference>
<dbReference type="Pfam" id="PF02210">
    <property type="entry name" value="Laminin_G_2"/>
    <property type="match status" value="5"/>
</dbReference>
<reference evidence="15 16" key="1">
    <citation type="submission" date="2023-01" db="EMBL/GenBank/DDBJ databases">
        <authorList>
            <person name="Whitehead M."/>
        </authorList>
    </citation>
    <scope>NUCLEOTIDE SEQUENCE [LARGE SCALE GENOMIC DNA]</scope>
</reference>
<feature type="disulfide bond" evidence="11">
    <location>
        <begin position="102"/>
        <end position="111"/>
    </location>
</feature>
<sequence length="1792" mass="197588">MYHRLPWKCIDWYSLRLSCCACPLPIASNNFATGCEVSPDGNKISCDCIPGYFGARCESCNAGFYGSPETPGEVCKECQCSGNINKEDPGACDSITGKCTRCLNSTFGESCQYCRPGYFGDAVNLKDCQACDCDKCGMEKCDNYNGLCVCHQNVEGEKCDRCAVNHYGFETCKDCVDVTLVLLVETCDRCKHGYWNYTEEGCISCGCKSEYSVGVSCNPRTGQCECLPGVIGDKCDHCPHHWVLIQPEPNMDQMTGVGCFECDTCTHSLLNVTDSLFIKLYSVSNEFKNVENGYFTAQRLLYLNDTVSKLKPNLTNLISKITHINRKSKSALSDALVLASKGDITNNIAVEMSLAMDEAVSQSSKAVFEVTNLAQSLQDGAGPQIDTALNEAQMLLEDIKKSLPDMTNKYNESKTLLNKSIDIHEKMALFASPLETPSQSLKSLKNKKIKFYDDIVDIKNYTGIAKDKAMQTGSINDANRESLTKENDRISSLTKLKDVANDGMEILMKTVKEALDDIKKSKDAFANIGAENESLKATKSRVESAIEIEQRKLEEVKRGLDAAKEHSDRLKDQADLMVSLVKNSTSASETAIAAANSYKNIVAEIEKSLNAAENASTAAEETINKSRGLDERVAVADQNSTKLLQGVKMALEQVQGGLEESLKDAKYKSSIVSNSKNQYDQRIDEIFKQLEQIVSETPKPENNMETVMANDEKSRKLIDSLDNVVQSLPNHLIAAQQLNKDTDKAIKDVTQSNKQLDTALSLLPNATDSINRLKNKPEELQKAIEKLKSTVKSLQTKVITSRNMVNRIKVGVNLSKNSTLELRNPENLAQQSISTLASIYIKTDQPKGLIMYLGNEVGTSRRMRRFKTDDFMALQVDNGYLVLLIDIGSGTTTLSSDKIVSDNKWYKVVVERTGKTVKLVVHDDVGKGSNSNVTTYSKETILPGNSSSLNLDKDHSKLFVGGLPATFQAQNDIVDQSLEGRVEDLMLGNTFVGLWNFVDSSGVNSGSIERNKFMNTSSSGIRMNGEGYVVIESLSYQLKSKSSILLSIKTTSTDGLIFLAFKDNTFMSIELEGGNIVFRLNLGGDTTTIISPLSYNDDKWHTIEASRDGKQSILKIDGEIIDSGVCNGIGTDLQVSEHLYIGGYPKDHGIKEVSMLKYDGCLDNVQITSVQVNLNKNVDAQGIISGCSEKITSLVSFKAGSRGYVRSPKLVALDNLIELILRFKTTQSNGLLVYGKDGSVFSLRIKSGILIFESGGIRVSSTQSTRYDDDQWHDVFVAHTNEELLLRVDDFDNFQSEKRPSPVRFLYSDFFFGGVPPEVDAETSMSDSFIGCISDVTFNGKIINFAQLTDAPRAIIGRCTETSQSGFSVPEFNNTMKPKKPPLRDEADMSILSPFLQTTLSPTLVPDEITYPPVGLCALSLNPQLDTDLNKDSGFRFGNQVGSRFEYDSIMIKTKNNRNDISVEVKTFSTDGIIFFAHLSDETDFMAVYLTEGKVNYQLSCNSQPATIKAQWPINDGEWHSINWTRSNTNAELSVDGTPVGFSSMSECKNTNSPFYFGGTNPIAYQKVIEFIGMNVTFEGCLRNFKVNSKDLGTPSHKYGVTKCSDKVEEGAFFYGNGGYIRLLEKFVIGSEIEILMDIKPRSVDGILLSVQTVKKNFLILEMKNGTISFSVDTGKGPISASFTPTSPYYLCDGLWHRIKALKLKNVVQLGVDNMFATPDQYGKGGTSSIKSSKSLYLGGNPIYNNRQSNGYLGCIRNVEIVHNNLHEKNIFKKFPTQLVHGDVALSVCPTI</sequence>
<keyword evidence="5" id="KW-0677">Repeat</keyword>
<comment type="subcellular location">
    <subcellularLocation>
        <location evidence="1">Secreted</location>
        <location evidence="1">Extracellular space</location>
        <location evidence="1">Extracellular matrix</location>
        <location evidence="1">Basement membrane</location>
    </subcellularLocation>
</comment>
<dbReference type="Gene3D" id="2.170.300.10">
    <property type="entry name" value="Tie2 ligand-binding domain superfamily"/>
    <property type="match status" value="1"/>
</dbReference>
<evidence type="ECO:0000313" key="15">
    <source>
        <dbReference type="EMBL" id="CAI6346223.1"/>
    </source>
</evidence>
<feature type="domain" description="Laminin G" evidence="13">
    <location>
        <begin position="1018"/>
        <end position="1187"/>
    </location>
</feature>
<feature type="disulfide bond" evidence="11">
    <location>
        <begin position="114"/>
        <end position="128"/>
    </location>
</feature>
<evidence type="ECO:0000256" key="4">
    <source>
        <dbReference type="ARBA" id="ARBA00022729"/>
    </source>
</evidence>
<evidence type="ECO:0000313" key="16">
    <source>
        <dbReference type="Proteomes" id="UP001160148"/>
    </source>
</evidence>
<dbReference type="PROSITE" id="PS50027">
    <property type="entry name" value="EGF_LAM_2"/>
    <property type="match status" value="2"/>
</dbReference>
<dbReference type="CDD" id="cd00110">
    <property type="entry name" value="LamG"/>
    <property type="match status" value="5"/>
</dbReference>
<dbReference type="FunFam" id="2.10.25.10:FF:000051">
    <property type="entry name" value="Laminin subunit alpha 4"/>
    <property type="match status" value="1"/>
</dbReference>
<keyword evidence="9 11" id="KW-0424">Laminin EGF-like domain</keyword>
<dbReference type="SMART" id="SM00180">
    <property type="entry name" value="EGF_Lam"/>
    <property type="match status" value="4"/>
</dbReference>
<feature type="disulfide bond" evidence="10">
    <location>
        <begin position="1332"/>
        <end position="1359"/>
    </location>
</feature>
<dbReference type="PROSITE" id="PS51257">
    <property type="entry name" value="PROKAR_LIPOPROTEIN"/>
    <property type="match status" value="1"/>
</dbReference>
<evidence type="ECO:0000256" key="6">
    <source>
        <dbReference type="ARBA" id="ARBA00022869"/>
    </source>
</evidence>
<dbReference type="SUPFAM" id="SSF49899">
    <property type="entry name" value="Concanavalin A-like lectins/glucanases"/>
    <property type="match status" value="5"/>
</dbReference>
<proteinExistence type="predicted"/>
<evidence type="ECO:0000256" key="9">
    <source>
        <dbReference type="ARBA" id="ARBA00023292"/>
    </source>
</evidence>
<dbReference type="InterPro" id="IPR056863">
    <property type="entry name" value="LMN_ATRN_NET-like_EGF"/>
</dbReference>
<evidence type="ECO:0000256" key="10">
    <source>
        <dbReference type="PROSITE-ProRule" id="PRU00122"/>
    </source>
</evidence>
<dbReference type="PRINTS" id="PR00011">
    <property type="entry name" value="EGFLAMININ"/>
</dbReference>
<feature type="domain" description="Laminin G" evidence="13">
    <location>
        <begin position="1434"/>
        <end position="1604"/>
    </location>
</feature>
<dbReference type="Pfam" id="PF24973">
    <property type="entry name" value="EGF_LMN_ATRN"/>
    <property type="match status" value="1"/>
</dbReference>
<evidence type="ECO:0000256" key="8">
    <source>
        <dbReference type="ARBA" id="ARBA00023180"/>
    </source>
</evidence>
<evidence type="ECO:0000256" key="11">
    <source>
        <dbReference type="PROSITE-ProRule" id="PRU00460"/>
    </source>
</evidence>
<feature type="domain" description="Laminin EGF-like" evidence="14">
    <location>
        <begin position="78"/>
        <end position="130"/>
    </location>
</feature>
<dbReference type="CDD" id="cd00055">
    <property type="entry name" value="EGF_Lam"/>
    <property type="match status" value="4"/>
</dbReference>
<keyword evidence="16" id="KW-1185">Reference proteome</keyword>
<dbReference type="Proteomes" id="UP001160148">
    <property type="component" value="Unassembled WGS sequence"/>
</dbReference>
<comment type="caution">
    <text evidence="11">Lacks conserved residue(s) required for the propagation of feature annotation.</text>
</comment>
<keyword evidence="7 11" id="KW-1015">Disulfide bond</keyword>